<accession>A0A1I4HHR2</accession>
<protein>
    <submittedName>
        <fullName evidence="4">Transcriptional regulator, TetR family</fullName>
    </submittedName>
</protein>
<evidence type="ECO:0000313" key="5">
    <source>
        <dbReference type="Proteomes" id="UP000198851"/>
    </source>
</evidence>
<organism evidence="4 5">
    <name type="scientific">Shimia haliotis</name>
    <dbReference type="NCBI Taxonomy" id="1280847"/>
    <lineage>
        <taxon>Bacteria</taxon>
        <taxon>Pseudomonadati</taxon>
        <taxon>Pseudomonadota</taxon>
        <taxon>Alphaproteobacteria</taxon>
        <taxon>Rhodobacterales</taxon>
        <taxon>Roseobacteraceae</taxon>
    </lineage>
</organism>
<dbReference type="AlphaFoldDB" id="A0A1I4HHR2"/>
<evidence type="ECO:0000256" key="1">
    <source>
        <dbReference type="ARBA" id="ARBA00023125"/>
    </source>
</evidence>
<dbReference type="InterPro" id="IPR001647">
    <property type="entry name" value="HTH_TetR"/>
</dbReference>
<dbReference type="GO" id="GO:0003677">
    <property type="term" value="F:DNA binding"/>
    <property type="evidence" value="ECO:0007669"/>
    <property type="project" value="UniProtKB-UniRule"/>
</dbReference>
<sequence>MPRPSLKDQRSEQILDAYLTCVAQFGLEGATQERVAAQAGVKRPLLRHYLGNRDQMISALCAHVVQVFDGMSDEAALGLAYAGSGKDIVELLFQEEADHDPRLLLAWQALSVAVGDQPDKRDALLNSLERFLGVLTGTLQRLFPKASSAKARAVAQGVTSILVNLDSLSMLAPPQSWRDELRDGALLLLTSMEAQ</sequence>
<proteinExistence type="predicted"/>
<feature type="domain" description="HTH tetR-type" evidence="3">
    <location>
        <begin position="8"/>
        <end position="68"/>
    </location>
</feature>
<dbReference type="InterPro" id="IPR009057">
    <property type="entry name" value="Homeodomain-like_sf"/>
</dbReference>
<dbReference type="RefSeq" id="WP_093326117.1">
    <property type="nucleotide sequence ID" value="NZ_FOSZ01000013.1"/>
</dbReference>
<dbReference type="EMBL" id="FOSZ01000013">
    <property type="protein sequence ID" value="SFL41722.1"/>
    <property type="molecule type" value="Genomic_DNA"/>
</dbReference>
<gene>
    <name evidence="4" type="ORF">SAMN04488036_11353</name>
</gene>
<keyword evidence="5" id="KW-1185">Reference proteome</keyword>
<dbReference type="SUPFAM" id="SSF46689">
    <property type="entry name" value="Homeodomain-like"/>
    <property type="match status" value="1"/>
</dbReference>
<dbReference type="OrthoDB" id="9809265at2"/>
<name>A0A1I4HHR2_9RHOB</name>
<dbReference type="PROSITE" id="PS50977">
    <property type="entry name" value="HTH_TETR_2"/>
    <property type="match status" value="1"/>
</dbReference>
<dbReference type="STRING" id="1280847.SAMN04488036_11353"/>
<dbReference type="Gene3D" id="1.10.357.10">
    <property type="entry name" value="Tetracycline Repressor, domain 2"/>
    <property type="match status" value="1"/>
</dbReference>
<keyword evidence="1 2" id="KW-0238">DNA-binding</keyword>
<reference evidence="5" key="1">
    <citation type="submission" date="2016-10" db="EMBL/GenBank/DDBJ databases">
        <authorList>
            <person name="Varghese N."/>
            <person name="Submissions S."/>
        </authorList>
    </citation>
    <scope>NUCLEOTIDE SEQUENCE [LARGE SCALE GENOMIC DNA]</scope>
    <source>
        <strain evidence="5">DSM 28453</strain>
    </source>
</reference>
<evidence type="ECO:0000256" key="2">
    <source>
        <dbReference type="PROSITE-ProRule" id="PRU00335"/>
    </source>
</evidence>
<evidence type="ECO:0000259" key="3">
    <source>
        <dbReference type="PROSITE" id="PS50977"/>
    </source>
</evidence>
<evidence type="ECO:0000313" key="4">
    <source>
        <dbReference type="EMBL" id="SFL41722.1"/>
    </source>
</evidence>
<dbReference type="Proteomes" id="UP000198851">
    <property type="component" value="Unassembled WGS sequence"/>
</dbReference>
<feature type="DNA-binding region" description="H-T-H motif" evidence="2">
    <location>
        <begin position="31"/>
        <end position="50"/>
    </location>
</feature>